<evidence type="ECO:0000313" key="10">
    <source>
        <dbReference type="EMBL" id="BAT70883.1"/>
    </source>
</evidence>
<dbReference type="PANTHER" id="PTHR42982">
    <property type="entry name" value="SEC-INDEPENDENT PROTEIN TRANSLOCASE PROTEIN TATA"/>
    <property type="match status" value="1"/>
</dbReference>
<keyword evidence="4 9" id="KW-0812">Transmembrane</keyword>
<dbReference type="PANTHER" id="PTHR42982:SF1">
    <property type="entry name" value="SEC-INDEPENDENT PROTEIN TRANSLOCASE PROTEIN TATA"/>
    <property type="match status" value="1"/>
</dbReference>
<dbReference type="KEGG" id="ttk:TST_0073"/>
<dbReference type="RefSeq" id="WP_068548597.1">
    <property type="nucleotide sequence ID" value="NZ_AP013035.1"/>
</dbReference>
<dbReference type="GO" id="GO:0043953">
    <property type="term" value="P:protein transport by the Tat complex"/>
    <property type="evidence" value="ECO:0007669"/>
    <property type="project" value="UniProtKB-UniRule"/>
</dbReference>
<keyword evidence="3 9" id="KW-1003">Cell membrane</keyword>
<dbReference type="GO" id="GO:0008320">
    <property type="term" value="F:protein transmembrane transporter activity"/>
    <property type="evidence" value="ECO:0007669"/>
    <property type="project" value="UniProtKB-UniRule"/>
</dbReference>
<comment type="subcellular location">
    <subcellularLocation>
        <location evidence="1 9">Cell membrane</location>
        <topology evidence="1 9">Single-pass membrane protein</topology>
    </subcellularLocation>
</comment>
<dbReference type="GO" id="GO:0033281">
    <property type="term" value="C:TAT protein transport complex"/>
    <property type="evidence" value="ECO:0007669"/>
    <property type="project" value="UniProtKB-UniRule"/>
</dbReference>
<evidence type="ECO:0000256" key="7">
    <source>
        <dbReference type="ARBA" id="ARBA00023010"/>
    </source>
</evidence>
<dbReference type="HAMAP" id="MF_00236">
    <property type="entry name" value="TatA_E"/>
    <property type="match status" value="1"/>
</dbReference>
<keyword evidence="8 9" id="KW-0472">Membrane</keyword>
<evidence type="ECO:0000256" key="1">
    <source>
        <dbReference type="ARBA" id="ARBA00004162"/>
    </source>
</evidence>
<evidence type="ECO:0000256" key="9">
    <source>
        <dbReference type="HAMAP-Rule" id="MF_00236"/>
    </source>
</evidence>
<evidence type="ECO:0000256" key="4">
    <source>
        <dbReference type="ARBA" id="ARBA00022692"/>
    </source>
</evidence>
<feature type="transmembrane region" description="Helical" evidence="9">
    <location>
        <begin position="6"/>
        <end position="22"/>
    </location>
</feature>
<sequence length="61" mass="6840">MGSIGFSELLLIFFVILLLFGGKKLPELARSMGVALKEFRKAANEIEEPLKETVEESKEEI</sequence>
<keyword evidence="5 9" id="KW-0653">Protein transport</keyword>
<dbReference type="STRING" id="1298851.TST_0073"/>
<dbReference type="Proteomes" id="UP000063234">
    <property type="component" value="Chromosome"/>
</dbReference>
<dbReference type="InterPro" id="IPR006312">
    <property type="entry name" value="TatA/E"/>
</dbReference>
<evidence type="ECO:0000256" key="3">
    <source>
        <dbReference type="ARBA" id="ARBA00022475"/>
    </source>
</evidence>
<evidence type="ECO:0000256" key="8">
    <source>
        <dbReference type="ARBA" id="ARBA00023136"/>
    </source>
</evidence>
<dbReference type="InterPro" id="IPR003369">
    <property type="entry name" value="TatA/B/E"/>
</dbReference>
<dbReference type="NCBIfam" id="TIGR01411">
    <property type="entry name" value="tatAE"/>
    <property type="match status" value="1"/>
</dbReference>
<dbReference type="NCBIfam" id="NF011430">
    <property type="entry name" value="PRK14861.1"/>
    <property type="match status" value="1"/>
</dbReference>
<protein>
    <recommendedName>
        <fullName evidence="9">Sec-independent protein translocase protein TatA</fullName>
    </recommendedName>
</protein>
<organism evidence="10 11">
    <name type="scientific">Thermosulfidibacter takaii (strain DSM 17441 / JCM 13301 / NBRC 103674 / ABI70S6)</name>
    <dbReference type="NCBI Taxonomy" id="1298851"/>
    <lineage>
        <taxon>Bacteria</taxon>
        <taxon>Pseudomonadati</taxon>
        <taxon>Thermosulfidibacterota</taxon>
        <taxon>Thermosulfidibacteria</taxon>
        <taxon>Thermosulfidibacterales</taxon>
        <taxon>Thermosulfidibacteraceae</taxon>
    </lineage>
</organism>
<reference evidence="11" key="1">
    <citation type="journal article" date="2018" name="Science">
        <title>A primordial and reversible TCA cycle in a facultatively chemolithoautotrophic thermophile.</title>
        <authorList>
            <person name="Nunoura T."/>
            <person name="Chikaraishi Y."/>
            <person name="Izaki R."/>
            <person name="Suwa T."/>
            <person name="Sato T."/>
            <person name="Harada T."/>
            <person name="Mori K."/>
            <person name="Kato Y."/>
            <person name="Miyazaki M."/>
            <person name="Shimamura S."/>
            <person name="Yanagawa K."/>
            <person name="Shuto A."/>
            <person name="Ohkouchi N."/>
            <person name="Fujita N."/>
            <person name="Takaki Y."/>
            <person name="Atomi H."/>
            <person name="Takai K."/>
        </authorList>
    </citation>
    <scope>NUCLEOTIDE SEQUENCE [LARGE SCALE GENOMIC DNA]</scope>
    <source>
        <strain evidence="11">DSM 17441 / JCM 13301 / NBRC 103674 / ABI70S6</strain>
    </source>
</reference>
<keyword evidence="2 9" id="KW-0813">Transport</keyword>
<dbReference type="AlphaFoldDB" id="A0A0S3QRE7"/>
<gene>
    <name evidence="9" type="primary">tatA</name>
    <name evidence="10" type="ORF">TST_0073</name>
</gene>
<dbReference type="EMBL" id="AP013035">
    <property type="protein sequence ID" value="BAT70883.1"/>
    <property type="molecule type" value="Genomic_DNA"/>
</dbReference>
<comment type="function">
    <text evidence="9">Part of the twin-arginine translocation (Tat) system that transports large folded proteins containing a characteristic twin-arginine motif in their signal peptide across membranes. TatA could form the protein-conducting channel of the Tat system.</text>
</comment>
<accession>A0A0S3QRE7</accession>
<evidence type="ECO:0000256" key="6">
    <source>
        <dbReference type="ARBA" id="ARBA00022989"/>
    </source>
</evidence>
<keyword evidence="6 9" id="KW-1133">Transmembrane helix</keyword>
<dbReference type="Pfam" id="PF02416">
    <property type="entry name" value="TatA_B_E"/>
    <property type="match status" value="1"/>
</dbReference>
<name>A0A0S3QRE7_THET7</name>
<comment type="subunit">
    <text evidence="9">Forms a complex with TatC.</text>
</comment>
<dbReference type="Gene3D" id="1.20.5.3310">
    <property type="match status" value="1"/>
</dbReference>
<dbReference type="PRINTS" id="PR01506">
    <property type="entry name" value="TATBPROTEIN"/>
</dbReference>
<evidence type="ECO:0000313" key="11">
    <source>
        <dbReference type="Proteomes" id="UP000063234"/>
    </source>
</evidence>
<proteinExistence type="inferred from homology"/>
<keyword evidence="7 9" id="KW-0811">Translocation</keyword>
<evidence type="ECO:0000256" key="5">
    <source>
        <dbReference type="ARBA" id="ARBA00022927"/>
    </source>
</evidence>
<comment type="similarity">
    <text evidence="9">Belongs to the TatA/E family.</text>
</comment>
<evidence type="ECO:0000256" key="2">
    <source>
        <dbReference type="ARBA" id="ARBA00022448"/>
    </source>
</evidence>
<keyword evidence="11" id="KW-1185">Reference proteome</keyword>